<dbReference type="GO" id="GO:0042597">
    <property type="term" value="C:periplasmic space"/>
    <property type="evidence" value="ECO:0007669"/>
    <property type="project" value="UniProtKB-SubCell"/>
</dbReference>
<evidence type="ECO:0000256" key="3">
    <source>
        <dbReference type="ARBA" id="ARBA00001974"/>
    </source>
</evidence>
<evidence type="ECO:0000256" key="1">
    <source>
        <dbReference type="ARBA" id="ARBA00001960"/>
    </source>
</evidence>
<dbReference type="PRINTS" id="PR00695">
    <property type="entry name" value="CUNO2RDTASE"/>
</dbReference>
<dbReference type="InterPro" id="IPR001117">
    <property type="entry name" value="Cu-oxidase_2nd"/>
</dbReference>
<keyword evidence="12" id="KW-0677">Repeat</keyword>
<evidence type="ECO:0000256" key="16">
    <source>
        <dbReference type="ARBA" id="ARBA00023008"/>
    </source>
</evidence>
<keyword evidence="14" id="KW-0274">FAD</keyword>
<comment type="caution">
    <text evidence="25">The sequence shown here is derived from an EMBL/GenBank/DDBJ whole genome shotgun (WGS) entry which is preliminary data.</text>
</comment>
<feature type="transmembrane region" description="Helical" evidence="21">
    <location>
        <begin position="7"/>
        <end position="25"/>
    </location>
</feature>
<keyword evidence="21" id="KW-0472">Membrane</keyword>
<reference evidence="26" key="1">
    <citation type="submission" date="2017-07" db="EMBL/GenBank/DDBJ databases">
        <title>Draft genome sequence of Effusibacillus lacus strain skLN1.</title>
        <authorList>
            <person name="Watanabe M."/>
            <person name="Kojima H."/>
            <person name="Fukui M."/>
        </authorList>
    </citation>
    <scope>NUCLEOTIDE SEQUENCE [LARGE SCALE GENOMIC DNA]</scope>
    <source>
        <strain evidence="26">skLN1</strain>
    </source>
</reference>
<evidence type="ECO:0000256" key="9">
    <source>
        <dbReference type="ARBA" id="ARBA00017290"/>
    </source>
</evidence>
<dbReference type="EMBL" id="BDUF01000106">
    <property type="protein sequence ID" value="GAX91648.1"/>
    <property type="molecule type" value="Genomic_DNA"/>
</dbReference>
<dbReference type="InterPro" id="IPR011707">
    <property type="entry name" value="Cu-oxidase-like_N"/>
</dbReference>
<evidence type="ECO:0000259" key="23">
    <source>
        <dbReference type="Pfam" id="PF07731"/>
    </source>
</evidence>
<evidence type="ECO:0000256" key="19">
    <source>
        <dbReference type="ARBA" id="ARBA00049340"/>
    </source>
</evidence>
<evidence type="ECO:0000256" key="4">
    <source>
        <dbReference type="ARBA" id="ARBA00004418"/>
    </source>
</evidence>
<keyword evidence="13" id="KW-0574">Periplasm</keyword>
<dbReference type="PROSITE" id="PS00080">
    <property type="entry name" value="MULTICOPPER_OXIDASE2"/>
    <property type="match status" value="1"/>
</dbReference>
<comment type="subcellular location">
    <subcellularLocation>
        <location evidence="4">Periplasm</location>
    </subcellularLocation>
</comment>
<keyword evidence="21" id="KW-1133">Transmembrane helix</keyword>
<evidence type="ECO:0000256" key="12">
    <source>
        <dbReference type="ARBA" id="ARBA00022737"/>
    </source>
</evidence>
<name>A0A292YNX3_9BACL</name>
<evidence type="ECO:0000256" key="8">
    <source>
        <dbReference type="ARBA" id="ARBA00011882"/>
    </source>
</evidence>
<gene>
    <name evidence="25" type="ORF">EFBL_3338</name>
</gene>
<dbReference type="InterPro" id="IPR033138">
    <property type="entry name" value="Cu_oxidase_CS"/>
</dbReference>
<dbReference type="RefSeq" id="WP_096183648.1">
    <property type="nucleotide sequence ID" value="NZ_BDUF01000106.1"/>
</dbReference>
<dbReference type="CDD" id="cd13860">
    <property type="entry name" value="CuRO_1_2dMco_1"/>
    <property type="match status" value="1"/>
</dbReference>
<comment type="pathway">
    <text evidence="5">Nitrogen metabolism; nitrate reduction (denitrification); dinitrogen from nitrate: step 2/4.</text>
</comment>
<evidence type="ECO:0000256" key="17">
    <source>
        <dbReference type="ARBA" id="ARBA00023063"/>
    </source>
</evidence>
<evidence type="ECO:0000256" key="10">
    <source>
        <dbReference type="ARBA" id="ARBA00022630"/>
    </source>
</evidence>
<accession>A0A292YNX3</accession>
<comment type="cofactor">
    <cofactor evidence="2 20">
        <name>Cu(2+)</name>
        <dbReference type="ChEBI" id="CHEBI:29036"/>
    </cofactor>
</comment>
<evidence type="ECO:0000259" key="22">
    <source>
        <dbReference type="Pfam" id="PF00394"/>
    </source>
</evidence>
<dbReference type="InterPro" id="IPR001287">
    <property type="entry name" value="NO2-reductase_Cu"/>
</dbReference>
<evidence type="ECO:0000256" key="18">
    <source>
        <dbReference type="ARBA" id="ARBA00032356"/>
    </source>
</evidence>
<dbReference type="Pfam" id="PF00394">
    <property type="entry name" value="Cu-oxidase"/>
    <property type="match status" value="1"/>
</dbReference>
<feature type="domain" description="Plastocyanin-like" evidence="23">
    <location>
        <begin position="410"/>
        <end position="513"/>
    </location>
</feature>
<dbReference type="SUPFAM" id="SSF49503">
    <property type="entry name" value="Cupredoxins"/>
    <property type="match status" value="3"/>
</dbReference>
<dbReference type="Pfam" id="PF07732">
    <property type="entry name" value="Cu-oxidase_3"/>
    <property type="match status" value="1"/>
</dbReference>
<evidence type="ECO:0000256" key="5">
    <source>
        <dbReference type="ARBA" id="ARBA00005127"/>
    </source>
</evidence>
<dbReference type="AlphaFoldDB" id="A0A292YNX3"/>
<evidence type="ECO:0000256" key="6">
    <source>
        <dbReference type="ARBA" id="ARBA00010609"/>
    </source>
</evidence>
<keyword evidence="10" id="KW-0285">Flavoprotein</keyword>
<feature type="domain" description="Plastocyanin-like" evidence="22">
    <location>
        <begin position="238"/>
        <end position="328"/>
    </location>
</feature>
<evidence type="ECO:0000256" key="15">
    <source>
        <dbReference type="ARBA" id="ARBA00023002"/>
    </source>
</evidence>
<dbReference type="GO" id="GO:0050421">
    <property type="term" value="F:nitrite reductase (NO-forming) activity"/>
    <property type="evidence" value="ECO:0007669"/>
    <property type="project" value="UniProtKB-EC"/>
</dbReference>
<protein>
    <recommendedName>
        <fullName evidence="9">Copper-containing nitrite reductase</fullName>
        <ecNumber evidence="8">1.7.2.1</ecNumber>
    </recommendedName>
    <alternativeName>
        <fullName evidence="18">Cu-NIR</fullName>
    </alternativeName>
</protein>
<feature type="binding site" description="type 1 copper site" evidence="20">
    <location>
        <position position="109"/>
    </location>
    <ligand>
        <name>Cu cation</name>
        <dbReference type="ChEBI" id="CHEBI:23378"/>
        <label>1</label>
    </ligand>
</feature>
<dbReference type="InterPro" id="IPR011706">
    <property type="entry name" value="Cu-oxidase_C"/>
</dbReference>
<evidence type="ECO:0000256" key="20">
    <source>
        <dbReference type="PIRSR" id="PIRSR601287-1"/>
    </source>
</evidence>
<keyword evidence="15" id="KW-0560">Oxidoreductase</keyword>
<dbReference type="InterPro" id="IPR008972">
    <property type="entry name" value="Cupredoxin"/>
</dbReference>
<comment type="cofactor">
    <cofactor evidence="3">
        <name>FAD</name>
        <dbReference type="ChEBI" id="CHEBI:57692"/>
    </cofactor>
</comment>
<feature type="domain" description="Plastocyanin-like" evidence="24">
    <location>
        <begin position="58"/>
        <end position="172"/>
    </location>
</feature>
<dbReference type="InterPro" id="IPR002355">
    <property type="entry name" value="Cu_oxidase_Cu_BS"/>
</dbReference>
<dbReference type="Gene3D" id="2.60.40.420">
    <property type="entry name" value="Cupredoxins - blue copper proteins"/>
    <property type="match status" value="2"/>
</dbReference>
<dbReference type="EC" id="1.7.2.1" evidence="8"/>
<dbReference type="GO" id="GO:0042128">
    <property type="term" value="P:nitrate assimilation"/>
    <property type="evidence" value="ECO:0007669"/>
    <property type="project" value="UniProtKB-KW"/>
</dbReference>
<dbReference type="PANTHER" id="PTHR11709:SF394">
    <property type="entry name" value="FI03373P-RELATED"/>
    <property type="match status" value="1"/>
</dbReference>
<evidence type="ECO:0000256" key="21">
    <source>
        <dbReference type="SAM" id="Phobius"/>
    </source>
</evidence>
<proteinExistence type="inferred from homology"/>
<keyword evidence="16 20" id="KW-0186">Copper</keyword>
<comment type="catalytic activity">
    <reaction evidence="19">
        <text>nitric oxide + Fe(III)-[cytochrome c] + H2O = Fe(II)-[cytochrome c] + nitrite + 2 H(+)</text>
        <dbReference type="Rhea" id="RHEA:15233"/>
        <dbReference type="Rhea" id="RHEA-COMP:10350"/>
        <dbReference type="Rhea" id="RHEA-COMP:14399"/>
        <dbReference type="ChEBI" id="CHEBI:15377"/>
        <dbReference type="ChEBI" id="CHEBI:15378"/>
        <dbReference type="ChEBI" id="CHEBI:16301"/>
        <dbReference type="ChEBI" id="CHEBI:16480"/>
        <dbReference type="ChEBI" id="CHEBI:29033"/>
        <dbReference type="ChEBI" id="CHEBI:29034"/>
        <dbReference type="EC" id="1.7.2.1"/>
    </reaction>
</comment>
<evidence type="ECO:0000256" key="11">
    <source>
        <dbReference type="ARBA" id="ARBA00022723"/>
    </source>
</evidence>
<keyword evidence="21" id="KW-0812">Transmembrane</keyword>
<keyword evidence="11 20" id="KW-0479">Metal-binding</keyword>
<evidence type="ECO:0000313" key="25">
    <source>
        <dbReference type="EMBL" id="GAX91648.1"/>
    </source>
</evidence>
<evidence type="ECO:0000313" key="26">
    <source>
        <dbReference type="Proteomes" id="UP000217785"/>
    </source>
</evidence>
<dbReference type="OrthoDB" id="9757546at2"/>
<comment type="similarity">
    <text evidence="6">Belongs to the multicopper oxidase family.</text>
</comment>
<comment type="cofactor">
    <cofactor evidence="1 20">
        <name>Cu(+)</name>
        <dbReference type="ChEBI" id="CHEBI:49552"/>
    </cofactor>
</comment>
<feature type="binding site" description="type 1 copper site" evidence="20">
    <location>
        <position position="149"/>
    </location>
    <ligand>
        <name>Cu cation</name>
        <dbReference type="ChEBI" id="CHEBI:23378"/>
        <label>1</label>
    </ligand>
</feature>
<dbReference type="CDD" id="cd04202">
    <property type="entry name" value="CuRO_D2_2dMcoN_like"/>
    <property type="match status" value="1"/>
</dbReference>
<dbReference type="UniPathway" id="UPA00652">
    <property type="reaction ID" value="UER00707"/>
</dbReference>
<dbReference type="PROSITE" id="PS00079">
    <property type="entry name" value="MULTICOPPER_OXIDASE1"/>
    <property type="match status" value="1"/>
</dbReference>
<dbReference type="PANTHER" id="PTHR11709">
    <property type="entry name" value="MULTI-COPPER OXIDASE"/>
    <property type="match status" value="1"/>
</dbReference>
<dbReference type="InterPro" id="IPR045087">
    <property type="entry name" value="Cu-oxidase_fam"/>
</dbReference>
<keyword evidence="26" id="KW-1185">Reference proteome</keyword>
<evidence type="ECO:0000259" key="24">
    <source>
        <dbReference type="Pfam" id="PF07732"/>
    </source>
</evidence>
<dbReference type="Proteomes" id="UP000217785">
    <property type="component" value="Unassembled WGS sequence"/>
</dbReference>
<evidence type="ECO:0000256" key="2">
    <source>
        <dbReference type="ARBA" id="ARBA00001973"/>
    </source>
</evidence>
<dbReference type="Pfam" id="PF07731">
    <property type="entry name" value="Cu-oxidase_2"/>
    <property type="match status" value="1"/>
</dbReference>
<sequence length="531" mass="58397">MNKQSKLILGGLGVLAIAGGIYYFAGSSMTSSNKQTVAQPKVVEENGQTVKQFEITAETKNIKLKDGTSVDAWTFGGSVPGTQIRVTEGDRVRITLANKLPEPTSIHWHGLPVPNAMDGIPGVTQNAVKPGESFTYEFTVTTPGTYWYHSHQKSVEQVDKGLYGTFIVVPKNATVKYDRDITLAFDEWMAGMDHGNMNMGSGGMSGMDHSKMNMGNGNNNISGMDHSNMGGSNQTASDKKEESHEDMMKQMYNVFTVNGTAGKLIQPIEVKAGERIKLRLVNAGFQTHKIHLGNQPFIVTNTDGQPVQDPVLVTDQLVAVAPGERYDLEFIATEGGFLIDDHADSPAAGDIQIPVKVLSSKNSVTLEHKNKGDLPTFDIMAYGQKTQPAEHKYNLEYTMVLDNVKDKSGNEIYTINGLTFPNTQPLSVKKGDWVKVKFVNRGTVDHPMHLHGHFFQVLTKNGQPVKGSIPSKDTLNIRPSEEYEVEFLADNEGNWMFHCHDLHHAAAGMVTLVNYEGYKPNFTPDPNDKPE</sequence>
<dbReference type="GO" id="GO:0005507">
    <property type="term" value="F:copper ion binding"/>
    <property type="evidence" value="ECO:0007669"/>
    <property type="project" value="InterPro"/>
</dbReference>
<dbReference type="GO" id="GO:0019333">
    <property type="term" value="P:denitrification pathway"/>
    <property type="evidence" value="ECO:0007669"/>
    <property type="project" value="UniProtKB-UniPathway"/>
</dbReference>
<evidence type="ECO:0000256" key="14">
    <source>
        <dbReference type="ARBA" id="ARBA00022827"/>
    </source>
</evidence>
<evidence type="ECO:0000256" key="7">
    <source>
        <dbReference type="ARBA" id="ARBA00011233"/>
    </source>
</evidence>
<evidence type="ECO:0000256" key="13">
    <source>
        <dbReference type="ARBA" id="ARBA00022764"/>
    </source>
</evidence>
<comment type="subunit">
    <text evidence="7">Homotrimer.</text>
</comment>
<keyword evidence="17" id="KW-0534">Nitrate assimilation</keyword>
<organism evidence="25 26">
    <name type="scientific">Effusibacillus lacus</name>
    <dbReference type="NCBI Taxonomy" id="1348429"/>
    <lineage>
        <taxon>Bacteria</taxon>
        <taxon>Bacillati</taxon>
        <taxon>Bacillota</taxon>
        <taxon>Bacilli</taxon>
        <taxon>Bacillales</taxon>
        <taxon>Alicyclobacillaceae</taxon>
        <taxon>Effusibacillus</taxon>
    </lineage>
</organism>